<evidence type="ECO:0000313" key="3">
    <source>
        <dbReference type="Proteomes" id="UP000887458"/>
    </source>
</evidence>
<keyword evidence="1" id="KW-0812">Transmembrane</keyword>
<keyword evidence="3" id="KW-1185">Reference proteome</keyword>
<accession>A0ABQ8IWP0</accession>
<name>A0ABQ8IWP0_DERPT</name>
<evidence type="ECO:0000313" key="2">
    <source>
        <dbReference type="EMBL" id="KAH9414719.1"/>
    </source>
</evidence>
<keyword evidence="1" id="KW-1133">Transmembrane helix</keyword>
<reference evidence="2 3" key="2">
    <citation type="journal article" date="2022" name="Mol. Biol. Evol.">
        <title>Comparative Genomics Reveals Insights into the Divergent Evolution of Astigmatic Mites and Household Pest Adaptations.</title>
        <authorList>
            <person name="Xiong Q."/>
            <person name="Wan A.T."/>
            <person name="Liu X."/>
            <person name="Fung C.S."/>
            <person name="Xiao X."/>
            <person name="Malainual N."/>
            <person name="Hou J."/>
            <person name="Wang L."/>
            <person name="Wang M."/>
            <person name="Yang K.Y."/>
            <person name="Cui Y."/>
            <person name="Leung E.L."/>
            <person name="Nong W."/>
            <person name="Shin S.K."/>
            <person name="Au S.W."/>
            <person name="Jeong K.Y."/>
            <person name="Chew F.T."/>
            <person name="Hui J.H."/>
            <person name="Leung T.F."/>
            <person name="Tungtrongchitr A."/>
            <person name="Zhong N."/>
            <person name="Liu Z."/>
            <person name="Tsui S.K."/>
        </authorList>
    </citation>
    <scope>NUCLEOTIDE SEQUENCE [LARGE SCALE GENOMIC DNA]</scope>
    <source>
        <strain evidence="2">Derp</strain>
    </source>
</reference>
<proteinExistence type="predicted"/>
<dbReference type="EMBL" id="NJHN03000105">
    <property type="protein sequence ID" value="KAH9414719.1"/>
    <property type="molecule type" value="Genomic_DNA"/>
</dbReference>
<comment type="caution">
    <text evidence="2">The sequence shown here is derived from an EMBL/GenBank/DDBJ whole genome shotgun (WGS) entry which is preliminary data.</text>
</comment>
<gene>
    <name evidence="2" type="ORF">DERP_008559</name>
</gene>
<feature type="transmembrane region" description="Helical" evidence="1">
    <location>
        <begin position="46"/>
        <end position="68"/>
    </location>
</feature>
<organism evidence="2 3">
    <name type="scientific">Dermatophagoides pteronyssinus</name>
    <name type="common">European house dust mite</name>
    <dbReference type="NCBI Taxonomy" id="6956"/>
    <lineage>
        <taxon>Eukaryota</taxon>
        <taxon>Metazoa</taxon>
        <taxon>Ecdysozoa</taxon>
        <taxon>Arthropoda</taxon>
        <taxon>Chelicerata</taxon>
        <taxon>Arachnida</taxon>
        <taxon>Acari</taxon>
        <taxon>Acariformes</taxon>
        <taxon>Sarcoptiformes</taxon>
        <taxon>Astigmata</taxon>
        <taxon>Psoroptidia</taxon>
        <taxon>Analgoidea</taxon>
        <taxon>Pyroglyphidae</taxon>
        <taxon>Dermatophagoidinae</taxon>
        <taxon>Dermatophagoides</taxon>
    </lineage>
</organism>
<evidence type="ECO:0000256" key="1">
    <source>
        <dbReference type="SAM" id="Phobius"/>
    </source>
</evidence>
<protein>
    <submittedName>
        <fullName evidence="2">Uncharacterized protein</fullName>
    </submittedName>
</protein>
<reference evidence="2 3" key="1">
    <citation type="journal article" date="2018" name="J. Allergy Clin. Immunol.">
        <title>High-quality assembly of Dermatophagoides pteronyssinus genome and transcriptome reveals a wide range of novel allergens.</title>
        <authorList>
            <person name="Liu X.Y."/>
            <person name="Yang K.Y."/>
            <person name="Wang M.Q."/>
            <person name="Kwok J.S."/>
            <person name="Zeng X."/>
            <person name="Yang Z."/>
            <person name="Xiao X.J."/>
            <person name="Lau C.P."/>
            <person name="Li Y."/>
            <person name="Huang Z.M."/>
            <person name="Ba J.G."/>
            <person name="Yim A.K."/>
            <person name="Ouyang C.Y."/>
            <person name="Ngai S.M."/>
            <person name="Chan T.F."/>
            <person name="Leung E.L."/>
            <person name="Liu L."/>
            <person name="Liu Z.G."/>
            <person name="Tsui S.K."/>
        </authorList>
    </citation>
    <scope>NUCLEOTIDE SEQUENCE [LARGE SCALE GENOMIC DNA]</scope>
    <source>
        <strain evidence="2">Derp</strain>
    </source>
</reference>
<sequence>MHSIGKICSKNKPEYTFYSFKIHFKFNSKSIDFYYRNWKYMGRGKYGVLSAQVEFTRCFFLLPFLFIIDPAIKIG</sequence>
<dbReference type="Proteomes" id="UP000887458">
    <property type="component" value="Unassembled WGS sequence"/>
</dbReference>
<keyword evidence="1" id="KW-0472">Membrane</keyword>